<evidence type="ECO:0000256" key="2">
    <source>
        <dbReference type="SAM" id="MobiDB-lite"/>
    </source>
</evidence>
<keyword evidence="3" id="KW-0812">Transmembrane</keyword>
<keyword evidence="3" id="KW-0472">Membrane</keyword>
<evidence type="ECO:0000256" key="1">
    <source>
        <dbReference type="SAM" id="Coils"/>
    </source>
</evidence>
<dbReference type="Pfam" id="PF06210">
    <property type="entry name" value="DUF1003"/>
    <property type="match status" value="1"/>
</dbReference>
<proteinExistence type="predicted"/>
<organism evidence="4 5">
    <name type="scientific">Kineosporia succinea</name>
    <dbReference type="NCBI Taxonomy" id="84632"/>
    <lineage>
        <taxon>Bacteria</taxon>
        <taxon>Bacillati</taxon>
        <taxon>Actinomycetota</taxon>
        <taxon>Actinomycetes</taxon>
        <taxon>Kineosporiales</taxon>
        <taxon>Kineosporiaceae</taxon>
        <taxon>Kineosporia</taxon>
    </lineage>
</organism>
<accession>A0ABT9NYH4</accession>
<evidence type="ECO:0000313" key="4">
    <source>
        <dbReference type="EMBL" id="MDP9825471.1"/>
    </source>
</evidence>
<keyword evidence="5" id="KW-1185">Reference proteome</keyword>
<keyword evidence="3" id="KW-1133">Transmembrane helix</keyword>
<reference evidence="4 5" key="1">
    <citation type="submission" date="2023-07" db="EMBL/GenBank/DDBJ databases">
        <title>Sequencing the genomes of 1000 actinobacteria strains.</title>
        <authorList>
            <person name="Klenk H.-P."/>
        </authorList>
    </citation>
    <scope>NUCLEOTIDE SEQUENCE [LARGE SCALE GENOMIC DNA]</scope>
    <source>
        <strain evidence="4 5">DSM 44388</strain>
    </source>
</reference>
<protein>
    <submittedName>
        <fullName evidence="4">Membrane protein</fullName>
    </submittedName>
</protein>
<sequence length="281" mass="30808">MSSDRSVRPGGAGRTGKDARKGARQRAAKMRPDRERTPAESTSKAKSRTRPEDRGWFARLTAPAGSGLDMPLDASRRNRRTAPAMDTERFGRASERFARFMGTAAFLVGMTVFVGGWLAWNWLAPESLQFDPRRLNFTLMTLILSLQASYAAPLILLAQNRQADRDRVQAEQDRDRAERALADTEYLAREVAALRIALGEVATRDFVRSELRALLEEYGDKPSSPRAKKKAAKSQKDAKDSPNGGANGAAQRGPAPDGNGAQPENHRSGLTNDEVVPTETS</sequence>
<dbReference type="PANTHER" id="PTHR41386:SF1">
    <property type="entry name" value="MEMBRANE PROTEIN"/>
    <property type="match status" value="1"/>
</dbReference>
<feature type="transmembrane region" description="Helical" evidence="3">
    <location>
        <begin position="135"/>
        <end position="157"/>
    </location>
</feature>
<feature type="region of interest" description="Disordered" evidence="2">
    <location>
        <begin position="219"/>
        <end position="281"/>
    </location>
</feature>
<evidence type="ECO:0000313" key="5">
    <source>
        <dbReference type="Proteomes" id="UP001235712"/>
    </source>
</evidence>
<feature type="transmembrane region" description="Helical" evidence="3">
    <location>
        <begin position="100"/>
        <end position="123"/>
    </location>
</feature>
<keyword evidence="1" id="KW-0175">Coiled coil</keyword>
<evidence type="ECO:0000256" key="3">
    <source>
        <dbReference type="SAM" id="Phobius"/>
    </source>
</evidence>
<dbReference type="EMBL" id="JAUSQZ010000001">
    <property type="protein sequence ID" value="MDP9825471.1"/>
    <property type="molecule type" value="Genomic_DNA"/>
</dbReference>
<dbReference type="InterPro" id="IPR010406">
    <property type="entry name" value="DUF1003"/>
</dbReference>
<gene>
    <name evidence="4" type="ORF">J2S57_001220</name>
</gene>
<name>A0ABT9NYH4_9ACTN</name>
<dbReference type="Proteomes" id="UP001235712">
    <property type="component" value="Unassembled WGS sequence"/>
</dbReference>
<feature type="region of interest" description="Disordered" evidence="2">
    <location>
        <begin position="1"/>
        <end position="55"/>
    </location>
</feature>
<feature type="coiled-coil region" evidence="1">
    <location>
        <begin position="160"/>
        <end position="187"/>
    </location>
</feature>
<dbReference type="PANTHER" id="PTHR41386">
    <property type="entry name" value="INTEGRAL MEMBRANE PROTEIN-RELATED"/>
    <property type="match status" value="1"/>
</dbReference>
<comment type="caution">
    <text evidence="4">The sequence shown here is derived from an EMBL/GenBank/DDBJ whole genome shotgun (WGS) entry which is preliminary data.</text>
</comment>